<dbReference type="OMA" id="MILHECK"/>
<evidence type="ECO:0000313" key="2">
    <source>
        <dbReference type="EnsemblPlants" id="OB08G20700.1"/>
    </source>
</evidence>
<dbReference type="InterPro" id="IPR026960">
    <property type="entry name" value="RVT-Znf"/>
</dbReference>
<dbReference type="EnsemblPlants" id="OB08G20700.1">
    <property type="protein sequence ID" value="OB08G20700.1"/>
    <property type="gene ID" value="OB08G20700"/>
</dbReference>
<feature type="domain" description="Reverse transcriptase zinc-binding" evidence="1">
    <location>
        <begin position="43"/>
        <end position="106"/>
    </location>
</feature>
<sequence>MRHISTTEQVHEFVVLWQEIRRVNLLPQVQDSITWNLTARGTYSAKSAYLMQFAGNIQDNRFMFIWKAKAEGKCRFFSWLTAHNKILTADNLELRGWQNNELCPCAYARQTWRILLQSMKINLINKSATHDDYLQWWKDTRLQVTKEARRKFDGMVVYATWEIWLHRNASIFDNNYNNSPRQTTDMILHECKFMNVE</sequence>
<dbReference type="Proteomes" id="UP000006038">
    <property type="component" value="Chromosome 8"/>
</dbReference>
<name>J3MSJ1_ORYBR</name>
<keyword evidence="3" id="KW-1185">Reference proteome</keyword>
<accession>J3MSJ1</accession>
<dbReference type="HOGENOM" id="CLU_000680_15_3_1"/>
<organism evidence="2">
    <name type="scientific">Oryza brachyantha</name>
    <name type="common">malo sina</name>
    <dbReference type="NCBI Taxonomy" id="4533"/>
    <lineage>
        <taxon>Eukaryota</taxon>
        <taxon>Viridiplantae</taxon>
        <taxon>Streptophyta</taxon>
        <taxon>Embryophyta</taxon>
        <taxon>Tracheophyta</taxon>
        <taxon>Spermatophyta</taxon>
        <taxon>Magnoliopsida</taxon>
        <taxon>Liliopsida</taxon>
        <taxon>Poales</taxon>
        <taxon>Poaceae</taxon>
        <taxon>BOP clade</taxon>
        <taxon>Oryzoideae</taxon>
        <taxon>Oryzeae</taxon>
        <taxon>Oryzinae</taxon>
        <taxon>Oryza</taxon>
    </lineage>
</organism>
<reference evidence="2" key="1">
    <citation type="journal article" date="2013" name="Nat. Commun.">
        <title>Whole-genome sequencing of Oryza brachyantha reveals mechanisms underlying Oryza genome evolution.</title>
        <authorList>
            <person name="Chen J."/>
            <person name="Huang Q."/>
            <person name="Gao D."/>
            <person name="Wang J."/>
            <person name="Lang Y."/>
            <person name="Liu T."/>
            <person name="Li B."/>
            <person name="Bai Z."/>
            <person name="Luis Goicoechea J."/>
            <person name="Liang C."/>
            <person name="Chen C."/>
            <person name="Zhang W."/>
            <person name="Sun S."/>
            <person name="Liao Y."/>
            <person name="Zhang X."/>
            <person name="Yang L."/>
            <person name="Song C."/>
            <person name="Wang M."/>
            <person name="Shi J."/>
            <person name="Liu G."/>
            <person name="Liu J."/>
            <person name="Zhou H."/>
            <person name="Zhou W."/>
            <person name="Yu Q."/>
            <person name="An N."/>
            <person name="Chen Y."/>
            <person name="Cai Q."/>
            <person name="Wang B."/>
            <person name="Liu B."/>
            <person name="Min J."/>
            <person name="Huang Y."/>
            <person name="Wu H."/>
            <person name="Li Z."/>
            <person name="Zhang Y."/>
            <person name="Yin Y."/>
            <person name="Song W."/>
            <person name="Jiang J."/>
            <person name="Jackson S.A."/>
            <person name="Wing R.A."/>
            <person name="Wang J."/>
            <person name="Chen M."/>
        </authorList>
    </citation>
    <scope>NUCLEOTIDE SEQUENCE [LARGE SCALE GENOMIC DNA]</scope>
    <source>
        <strain evidence="2">cv. IRGC 101232</strain>
    </source>
</reference>
<protein>
    <recommendedName>
        <fullName evidence="1">Reverse transcriptase zinc-binding domain-containing protein</fullName>
    </recommendedName>
</protein>
<dbReference type="AlphaFoldDB" id="J3MSJ1"/>
<evidence type="ECO:0000313" key="3">
    <source>
        <dbReference type="Proteomes" id="UP000006038"/>
    </source>
</evidence>
<dbReference type="Gramene" id="OB08G20700.1">
    <property type="protein sequence ID" value="OB08G20700.1"/>
    <property type="gene ID" value="OB08G20700"/>
</dbReference>
<proteinExistence type="predicted"/>
<dbReference type="Pfam" id="PF13966">
    <property type="entry name" value="zf-RVT"/>
    <property type="match status" value="1"/>
</dbReference>
<reference evidence="2" key="2">
    <citation type="submission" date="2013-04" db="UniProtKB">
        <authorList>
            <consortium name="EnsemblPlants"/>
        </authorList>
    </citation>
    <scope>IDENTIFICATION</scope>
</reference>
<evidence type="ECO:0000259" key="1">
    <source>
        <dbReference type="Pfam" id="PF13966"/>
    </source>
</evidence>